<comment type="caution">
    <text evidence="2">The sequence shown here is derived from an EMBL/GenBank/DDBJ whole genome shotgun (WGS) entry which is preliminary data.</text>
</comment>
<keyword evidence="1" id="KW-0472">Membrane</keyword>
<reference evidence="2" key="2">
    <citation type="submission" date="2023-02" db="EMBL/GenBank/DDBJ databases">
        <authorList>
            <person name="Swenson N.G."/>
            <person name="Wegrzyn J.L."/>
            <person name="Mcevoy S.L."/>
        </authorList>
    </citation>
    <scope>NUCLEOTIDE SEQUENCE</scope>
    <source>
        <strain evidence="2">91603</strain>
        <tissue evidence="2">Leaf</tissue>
    </source>
</reference>
<sequence length="179" mass="20090">MQGTTPLSFSVCSEVSTWPDRFSGRTVRRAKHCSSVVWCGSLIVLQNLHTAFVVTFPSTLMSSIVNHFHDPALLPLGITPPDTAECCSSWPPGRPGGGELIRWIDLEPTPSWQNRSRDMKNRIQMQIRSVELLVMVVLVLVDVVAVMMNLMMKMRLRDSGRRRCRIDDACVIVVAVVIR</sequence>
<accession>A0AAD5JIT2</accession>
<name>A0AAD5JIT2_ACENE</name>
<proteinExistence type="predicted"/>
<gene>
    <name evidence="2" type="ORF">LWI28_021243</name>
</gene>
<keyword evidence="1" id="KW-1133">Transmembrane helix</keyword>
<feature type="transmembrane region" description="Helical" evidence="1">
    <location>
        <begin position="132"/>
        <end position="152"/>
    </location>
</feature>
<dbReference type="Proteomes" id="UP001064489">
    <property type="component" value="Chromosome 9"/>
</dbReference>
<evidence type="ECO:0000313" key="2">
    <source>
        <dbReference type="EMBL" id="KAI9201296.1"/>
    </source>
</evidence>
<dbReference type="EMBL" id="JAJSOW010000001">
    <property type="protein sequence ID" value="KAI9201296.1"/>
    <property type="molecule type" value="Genomic_DNA"/>
</dbReference>
<protein>
    <submittedName>
        <fullName evidence="2">Uncharacterized protein</fullName>
    </submittedName>
</protein>
<dbReference type="AlphaFoldDB" id="A0AAD5JIT2"/>
<organism evidence="2 3">
    <name type="scientific">Acer negundo</name>
    <name type="common">Box elder</name>
    <dbReference type="NCBI Taxonomy" id="4023"/>
    <lineage>
        <taxon>Eukaryota</taxon>
        <taxon>Viridiplantae</taxon>
        <taxon>Streptophyta</taxon>
        <taxon>Embryophyta</taxon>
        <taxon>Tracheophyta</taxon>
        <taxon>Spermatophyta</taxon>
        <taxon>Magnoliopsida</taxon>
        <taxon>eudicotyledons</taxon>
        <taxon>Gunneridae</taxon>
        <taxon>Pentapetalae</taxon>
        <taxon>rosids</taxon>
        <taxon>malvids</taxon>
        <taxon>Sapindales</taxon>
        <taxon>Sapindaceae</taxon>
        <taxon>Hippocastanoideae</taxon>
        <taxon>Acereae</taxon>
        <taxon>Acer</taxon>
    </lineage>
</organism>
<keyword evidence="3" id="KW-1185">Reference proteome</keyword>
<evidence type="ECO:0000313" key="3">
    <source>
        <dbReference type="Proteomes" id="UP001064489"/>
    </source>
</evidence>
<reference evidence="2" key="1">
    <citation type="journal article" date="2022" name="Plant J.">
        <title>Strategies of tolerance reflected in two North American maple genomes.</title>
        <authorList>
            <person name="McEvoy S.L."/>
            <person name="Sezen U.U."/>
            <person name="Trouern-Trend A."/>
            <person name="McMahon S.M."/>
            <person name="Schaberg P.G."/>
            <person name="Yang J."/>
            <person name="Wegrzyn J.L."/>
            <person name="Swenson N.G."/>
        </authorList>
    </citation>
    <scope>NUCLEOTIDE SEQUENCE</scope>
    <source>
        <strain evidence="2">91603</strain>
    </source>
</reference>
<evidence type="ECO:0000256" key="1">
    <source>
        <dbReference type="SAM" id="Phobius"/>
    </source>
</evidence>
<keyword evidence="1" id="KW-0812">Transmembrane</keyword>